<accession>A0A2W5FNN7</accession>
<gene>
    <name evidence="1" type="ORF">DI586_05105</name>
</gene>
<evidence type="ECO:0000313" key="2">
    <source>
        <dbReference type="Proteomes" id="UP000249739"/>
    </source>
</evidence>
<proteinExistence type="predicted"/>
<reference evidence="1 2" key="1">
    <citation type="submission" date="2017-08" db="EMBL/GenBank/DDBJ databases">
        <title>Infants hospitalized years apart are colonized by the same room-sourced microbial strains.</title>
        <authorList>
            <person name="Brooks B."/>
            <person name="Olm M.R."/>
            <person name="Firek B.A."/>
            <person name="Baker R."/>
            <person name="Thomas B.C."/>
            <person name="Morowitz M.J."/>
            <person name="Banfield J.F."/>
        </authorList>
    </citation>
    <scope>NUCLEOTIDE SEQUENCE [LARGE SCALE GENOMIC DNA]</scope>
    <source>
        <strain evidence="1">S2_006_000_R2_64</strain>
    </source>
</reference>
<dbReference type="Proteomes" id="UP000249739">
    <property type="component" value="Unassembled WGS sequence"/>
</dbReference>
<sequence length="250" mass="27249">MNATLQINGQIAMNNSRGNVLFLILIAVALFAALSYAVTSSTRSSSQNSSQETETAQAAAIIQYLASLDAGLMRMRIGNGIPLENISFEYQVQLHNGTKLTQFQNANCTSDSCRLFKPTGGNVIPLDFRPYANLNPTGIGANWIAPGYFIFVMLESPGIGTNKNDIAIRMEYLKPGLCEKINERLGVGGTVYMTGSNGHPEDPAQWDNPAMGVDSYSQPFVNGINTYSSEIYYPGTPGSYCYLHHILVER</sequence>
<name>A0A2W5FNN7_9BACT</name>
<evidence type="ECO:0000313" key="1">
    <source>
        <dbReference type="EMBL" id="PZP55994.1"/>
    </source>
</evidence>
<comment type="caution">
    <text evidence="1">The sequence shown here is derived from an EMBL/GenBank/DDBJ whole genome shotgun (WGS) entry which is preliminary data.</text>
</comment>
<protein>
    <submittedName>
        <fullName evidence="1">Uncharacterized protein</fullName>
    </submittedName>
</protein>
<organism evidence="1 2">
    <name type="scientific">Micavibrio aeruginosavorus</name>
    <dbReference type="NCBI Taxonomy" id="349221"/>
    <lineage>
        <taxon>Bacteria</taxon>
        <taxon>Pseudomonadati</taxon>
        <taxon>Bdellovibrionota</taxon>
        <taxon>Bdellovibrionia</taxon>
        <taxon>Bdellovibrionales</taxon>
        <taxon>Pseudobdellovibrionaceae</taxon>
        <taxon>Micavibrio</taxon>
    </lineage>
</organism>
<dbReference type="EMBL" id="QFOT01000042">
    <property type="protein sequence ID" value="PZP55994.1"/>
    <property type="molecule type" value="Genomic_DNA"/>
</dbReference>
<dbReference type="AlphaFoldDB" id="A0A2W5FNN7"/>